<evidence type="ECO:0000256" key="1">
    <source>
        <dbReference type="ARBA" id="ARBA00007870"/>
    </source>
</evidence>
<dbReference type="InterPro" id="IPR051402">
    <property type="entry name" value="KPR-Related"/>
</dbReference>
<protein>
    <recommendedName>
        <fullName evidence="8">2-dehydropantoate 2-reductase</fullName>
    </recommendedName>
</protein>
<dbReference type="InterPro" id="IPR013332">
    <property type="entry name" value="KPR_N"/>
</dbReference>
<dbReference type="InterPro" id="IPR036291">
    <property type="entry name" value="NAD(P)-bd_dom_sf"/>
</dbReference>
<dbReference type="PANTHER" id="PTHR21708">
    <property type="entry name" value="PROBABLE 2-DEHYDROPANTOATE 2-REDUCTASE"/>
    <property type="match status" value="1"/>
</dbReference>
<gene>
    <name evidence="6" type="ORF">GCM10010140_38550</name>
</gene>
<dbReference type="Pfam" id="PF02558">
    <property type="entry name" value="ApbA"/>
    <property type="match status" value="1"/>
</dbReference>
<reference evidence="7" key="1">
    <citation type="journal article" date="2019" name="Int. J. Syst. Evol. Microbiol.">
        <title>The Global Catalogue of Microorganisms (GCM) 10K type strain sequencing project: providing services to taxonomists for standard genome sequencing and annotation.</title>
        <authorList>
            <consortium name="The Broad Institute Genomics Platform"/>
            <consortium name="The Broad Institute Genome Sequencing Center for Infectious Disease"/>
            <person name="Wu L."/>
            <person name="Ma J."/>
        </authorList>
    </citation>
    <scope>NUCLEOTIDE SEQUENCE [LARGE SCALE GENOMIC DNA]</scope>
    <source>
        <strain evidence="7">JCM 3115</strain>
    </source>
</reference>
<accession>A0ABQ2R1Y0</accession>
<dbReference type="InterPro" id="IPR013752">
    <property type="entry name" value="KPA_reductase"/>
</dbReference>
<dbReference type="PANTHER" id="PTHR21708:SF26">
    <property type="entry name" value="2-DEHYDROPANTOATE 2-REDUCTASE"/>
    <property type="match status" value="1"/>
</dbReference>
<comment type="caution">
    <text evidence="6">The sequence shown here is derived from an EMBL/GenBank/DDBJ whole genome shotgun (WGS) entry which is preliminary data.</text>
</comment>
<evidence type="ECO:0000256" key="3">
    <source>
        <dbReference type="ARBA" id="ARBA00023002"/>
    </source>
</evidence>
<dbReference type="NCBIfam" id="TIGR00745">
    <property type="entry name" value="apbA_panE"/>
    <property type="match status" value="1"/>
</dbReference>
<name>A0ABQ2R1Y0_9ACTN</name>
<dbReference type="Gene3D" id="1.10.1040.10">
    <property type="entry name" value="N-(1-d-carboxylethyl)-l-norvaline Dehydrogenase, domain 2"/>
    <property type="match status" value="1"/>
</dbReference>
<keyword evidence="3" id="KW-0560">Oxidoreductase</keyword>
<dbReference type="InterPro" id="IPR013328">
    <property type="entry name" value="6PGD_dom2"/>
</dbReference>
<organism evidence="6 7">
    <name type="scientific">Streptosporangium pseudovulgare</name>
    <dbReference type="NCBI Taxonomy" id="35765"/>
    <lineage>
        <taxon>Bacteria</taxon>
        <taxon>Bacillati</taxon>
        <taxon>Actinomycetota</taxon>
        <taxon>Actinomycetes</taxon>
        <taxon>Streptosporangiales</taxon>
        <taxon>Streptosporangiaceae</taxon>
        <taxon>Streptosporangium</taxon>
    </lineage>
</organism>
<keyword evidence="7" id="KW-1185">Reference proteome</keyword>
<evidence type="ECO:0000259" key="5">
    <source>
        <dbReference type="Pfam" id="PF08546"/>
    </source>
</evidence>
<comment type="similarity">
    <text evidence="1">Belongs to the ketopantoate reductase family.</text>
</comment>
<feature type="domain" description="Ketopantoate reductase N-terminal" evidence="4">
    <location>
        <begin position="24"/>
        <end position="170"/>
    </location>
</feature>
<feature type="domain" description="Ketopantoate reductase C-terminal" evidence="5">
    <location>
        <begin position="194"/>
        <end position="331"/>
    </location>
</feature>
<proteinExistence type="inferred from homology"/>
<evidence type="ECO:0000259" key="4">
    <source>
        <dbReference type="Pfam" id="PF02558"/>
    </source>
</evidence>
<dbReference type="Gene3D" id="3.40.50.720">
    <property type="entry name" value="NAD(P)-binding Rossmann-like Domain"/>
    <property type="match status" value="1"/>
</dbReference>
<evidence type="ECO:0000313" key="6">
    <source>
        <dbReference type="EMBL" id="GGQ04688.1"/>
    </source>
</evidence>
<dbReference type="SUPFAM" id="SSF51735">
    <property type="entry name" value="NAD(P)-binding Rossmann-fold domains"/>
    <property type="match status" value="1"/>
</dbReference>
<evidence type="ECO:0000256" key="2">
    <source>
        <dbReference type="ARBA" id="ARBA00022857"/>
    </source>
</evidence>
<dbReference type="InterPro" id="IPR003710">
    <property type="entry name" value="ApbA"/>
</dbReference>
<dbReference type="SUPFAM" id="SSF48179">
    <property type="entry name" value="6-phosphogluconate dehydrogenase C-terminal domain-like"/>
    <property type="match status" value="1"/>
</dbReference>
<dbReference type="EMBL" id="BMQJ01000009">
    <property type="protein sequence ID" value="GGQ04688.1"/>
    <property type="molecule type" value="Genomic_DNA"/>
</dbReference>
<keyword evidence="2" id="KW-0521">NADP</keyword>
<dbReference type="InterPro" id="IPR008927">
    <property type="entry name" value="6-PGluconate_DH-like_C_sf"/>
</dbReference>
<evidence type="ECO:0000313" key="7">
    <source>
        <dbReference type="Proteomes" id="UP000611554"/>
    </source>
</evidence>
<sequence length="352" mass="36892">MTDRNTDTTGTTGTAGVAPGAPYTIVGGGAIGGSVAFHLARGGHDVLLVDADPAHVAAVRRDGLVLRRAAGDETARVRAATPEEVDGPLRHVLLCVKAQATDGAAGWIAPRLAPDGFVVSVQNGLNERLIAEHVGADRVVGAFVNLFADVVEPGVIRDGGPGAFVVGELSGESGPRVDRIVSDLAGLGAKATGNINGYLWSKLGFGIMLTATALADAPMADLIDRHRPLMYALVAEVFAVAARLGHRLEPFDAFDPAAYLPGTPENVREAATDRLTAWLRTQPKDRSGIWRDIAVRHRPVEVRDHYGAVFAEADAAGVATPLTRGVLARLADVEAGRAPMSEDHLRDLEAAR</sequence>
<dbReference type="Proteomes" id="UP000611554">
    <property type="component" value="Unassembled WGS sequence"/>
</dbReference>
<dbReference type="Pfam" id="PF08546">
    <property type="entry name" value="ApbA_C"/>
    <property type="match status" value="1"/>
</dbReference>
<dbReference type="RefSeq" id="WP_189247860.1">
    <property type="nucleotide sequence ID" value="NZ_BMQJ01000009.1"/>
</dbReference>
<evidence type="ECO:0008006" key="8">
    <source>
        <dbReference type="Google" id="ProtNLM"/>
    </source>
</evidence>